<dbReference type="EMBL" id="FNOB01000003">
    <property type="protein sequence ID" value="SDW37183.1"/>
    <property type="molecule type" value="Genomic_DNA"/>
</dbReference>
<dbReference type="Pfam" id="PF00072">
    <property type="entry name" value="Response_reg"/>
    <property type="match status" value="1"/>
</dbReference>
<dbReference type="SUPFAM" id="SSF52172">
    <property type="entry name" value="CheY-like"/>
    <property type="match status" value="1"/>
</dbReference>
<dbReference type="GO" id="GO:0000160">
    <property type="term" value="P:phosphorelay signal transduction system"/>
    <property type="evidence" value="ECO:0007669"/>
    <property type="project" value="InterPro"/>
</dbReference>
<evidence type="ECO:0000313" key="7">
    <source>
        <dbReference type="Proteomes" id="UP000634647"/>
    </source>
</evidence>
<proteinExistence type="predicted"/>
<protein>
    <submittedName>
        <fullName evidence="4 5">Response regulator</fullName>
    </submittedName>
</protein>
<dbReference type="InterPro" id="IPR011006">
    <property type="entry name" value="CheY-like_superfamily"/>
</dbReference>
<evidence type="ECO:0000256" key="2">
    <source>
        <dbReference type="PROSITE-ProRule" id="PRU00169"/>
    </source>
</evidence>
<dbReference type="Gene3D" id="3.40.50.2300">
    <property type="match status" value="1"/>
</dbReference>
<dbReference type="Proteomes" id="UP000634647">
    <property type="component" value="Unassembled WGS sequence"/>
</dbReference>
<comment type="caution">
    <text evidence="4">The sequence shown here is derived from an EMBL/GenBank/DDBJ whole genome shotgun (WGS) entry which is preliminary data.</text>
</comment>
<dbReference type="InterPro" id="IPR050595">
    <property type="entry name" value="Bact_response_regulator"/>
</dbReference>
<sequence length="131" mass="13737">MTDASMVLSRDEAIGTSLGVLVLEDEAIVALDLQFILEDMGLAVIGPYPSVASGFAAMAGRKPDVAILDVQLTDGEVYDLADALHAANVPIIFHSGHADPGALARRYPGARICPKPSSPLEIERAVRAVIS</sequence>
<keyword evidence="6" id="KW-1185">Reference proteome</keyword>
<dbReference type="PANTHER" id="PTHR44591:SF24">
    <property type="entry name" value="PROTEIN-GLUTAMATE METHYLESTERASE_PROTEIN-GLUTAMINE GLUTAMINASE 1"/>
    <property type="match status" value="1"/>
</dbReference>
<evidence type="ECO:0000256" key="1">
    <source>
        <dbReference type="ARBA" id="ARBA00022553"/>
    </source>
</evidence>
<dbReference type="PANTHER" id="PTHR44591">
    <property type="entry name" value="STRESS RESPONSE REGULATOR PROTEIN 1"/>
    <property type="match status" value="1"/>
</dbReference>
<keyword evidence="1 2" id="KW-0597">Phosphoprotein</keyword>
<dbReference type="InterPro" id="IPR001789">
    <property type="entry name" value="Sig_transdc_resp-reg_receiver"/>
</dbReference>
<reference evidence="5 6" key="2">
    <citation type="submission" date="2016-10" db="EMBL/GenBank/DDBJ databases">
        <authorList>
            <person name="Varghese N."/>
            <person name="Submissions S."/>
        </authorList>
    </citation>
    <scope>NUCLEOTIDE SEQUENCE [LARGE SCALE GENOMIC DNA]</scope>
    <source>
        <strain evidence="5 6">DSM 24802</strain>
    </source>
</reference>
<name>A0AAN4ZYH1_9RHOB</name>
<reference evidence="4" key="3">
    <citation type="submission" date="2023-06" db="EMBL/GenBank/DDBJ databases">
        <authorList>
            <person name="Sun Q."/>
            <person name="Zhou Y."/>
        </authorList>
    </citation>
    <scope>NUCLEOTIDE SEQUENCE</scope>
    <source>
        <strain evidence="4">CGMCC 1.10859</strain>
    </source>
</reference>
<evidence type="ECO:0000313" key="4">
    <source>
        <dbReference type="EMBL" id="GHE00102.1"/>
    </source>
</evidence>
<dbReference type="SMART" id="SM00448">
    <property type="entry name" value="REC"/>
    <property type="match status" value="1"/>
</dbReference>
<gene>
    <name evidence="4" type="ORF">GCM10008024_10470</name>
    <name evidence="5" type="ORF">SAMN05444006_10344</name>
</gene>
<feature type="domain" description="Response regulatory" evidence="3">
    <location>
        <begin position="19"/>
        <end position="130"/>
    </location>
</feature>
<feature type="modified residue" description="4-aspartylphosphate" evidence="2">
    <location>
        <position position="69"/>
    </location>
</feature>
<accession>A0AAN4ZYH1</accession>
<organism evidence="4 7">
    <name type="scientific">Allgaiera indica</name>
    <dbReference type="NCBI Taxonomy" id="765699"/>
    <lineage>
        <taxon>Bacteria</taxon>
        <taxon>Pseudomonadati</taxon>
        <taxon>Pseudomonadota</taxon>
        <taxon>Alphaproteobacteria</taxon>
        <taxon>Rhodobacterales</taxon>
        <taxon>Paracoccaceae</taxon>
        <taxon>Allgaiera</taxon>
    </lineage>
</organism>
<dbReference type="EMBL" id="BNAB01000003">
    <property type="protein sequence ID" value="GHE00102.1"/>
    <property type="molecule type" value="Genomic_DNA"/>
</dbReference>
<reference evidence="4" key="1">
    <citation type="journal article" date="2014" name="Int. J. Syst. Evol. Microbiol.">
        <title>Complete genome sequence of Corynebacterium casei LMG S-19264T (=DSM 44701T), isolated from a smear-ripened cheese.</title>
        <authorList>
            <consortium name="US DOE Joint Genome Institute (JGI-PGF)"/>
            <person name="Walter F."/>
            <person name="Albersmeier A."/>
            <person name="Kalinowski J."/>
            <person name="Ruckert C."/>
        </authorList>
    </citation>
    <scope>NUCLEOTIDE SEQUENCE</scope>
    <source>
        <strain evidence="4">CGMCC 1.10859</strain>
    </source>
</reference>
<dbReference type="PROSITE" id="PS50110">
    <property type="entry name" value="RESPONSE_REGULATORY"/>
    <property type="match status" value="1"/>
</dbReference>
<evidence type="ECO:0000313" key="5">
    <source>
        <dbReference type="EMBL" id="SDW37183.1"/>
    </source>
</evidence>
<evidence type="ECO:0000313" key="6">
    <source>
        <dbReference type="Proteomes" id="UP000199541"/>
    </source>
</evidence>
<dbReference type="AlphaFoldDB" id="A0AAN4ZYH1"/>
<dbReference type="Proteomes" id="UP000199541">
    <property type="component" value="Unassembled WGS sequence"/>
</dbReference>
<evidence type="ECO:0000259" key="3">
    <source>
        <dbReference type="PROSITE" id="PS50110"/>
    </source>
</evidence>